<name>A0AAD2CH98_9STRA</name>
<evidence type="ECO:0000313" key="2">
    <source>
        <dbReference type="Proteomes" id="UP001295423"/>
    </source>
</evidence>
<sequence>MTAAQQQVLPISSSRSSTRLPLNMVQQESRLNRERFVVFLQILLRRLEVSQAFHLKLQAKVLVMQCTRNNKMGDATPLVTSLELHLRQLVGEVHWRYAIHATHRYFRQKQQQQQLQQQRFPFHLKTTQVIGL</sequence>
<gene>
    <name evidence="1" type="ORF">CYCCA115_LOCUS3999</name>
</gene>
<dbReference type="AlphaFoldDB" id="A0AAD2CH98"/>
<evidence type="ECO:0000313" key="1">
    <source>
        <dbReference type="EMBL" id="CAJ1934659.1"/>
    </source>
</evidence>
<dbReference type="Proteomes" id="UP001295423">
    <property type="component" value="Unassembled WGS sequence"/>
</dbReference>
<dbReference type="EMBL" id="CAKOGP040000358">
    <property type="protein sequence ID" value="CAJ1934659.1"/>
    <property type="molecule type" value="Genomic_DNA"/>
</dbReference>
<organism evidence="1 2">
    <name type="scientific">Cylindrotheca closterium</name>
    <dbReference type="NCBI Taxonomy" id="2856"/>
    <lineage>
        <taxon>Eukaryota</taxon>
        <taxon>Sar</taxon>
        <taxon>Stramenopiles</taxon>
        <taxon>Ochrophyta</taxon>
        <taxon>Bacillariophyta</taxon>
        <taxon>Bacillariophyceae</taxon>
        <taxon>Bacillariophycidae</taxon>
        <taxon>Bacillariales</taxon>
        <taxon>Bacillariaceae</taxon>
        <taxon>Cylindrotheca</taxon>
    </lineage>
</organism>
<comment type="caution">
    <text evidence="1">The sequence shown here is derived from an EMBL/GenBank/DDBJ whole genome shotgun (WGS) entry which is preliminary data.</text>
</comment>
<proteinExistence type="predicted"/>
<protein>
    <submittedName>
        <fullName evidence="1">Uncharacterized protein</fullName>
    </submittedName>
</protein>
<keyword evidence="2" id="KW-1185">Reference proteome</keyword>
<accession>A0AAD2CH98</accession>
<reference evidence="1" key="1">
    <citation type="submission" date="2023-08" db="EMBL/GenBank/DDBJ databases">
        <authorList>
            <person name="Audoor S."/>
            <person name="Bilcke G."/>
        </authorList>
    </citation>
    <scope>NUCLEOTIDE SEQUENCE</scope>
</reference>